<keyword evidence="1" id="KW-0472">Membrane</keyword>
<evidence type="ECO:0000256" key="1">
    <source>
        <dbReference type="SAM" id="Phobius"/>
    </source>
</evidence>
<gene>
    <name evidence="2" type="ORF">ABID56_000987</name>
</gene>
<evidence type="ECO:0000313" key="2">
    <source>
        <dbReference type="EMBL" id="MET3682897.1"/>
    </source>
</evidence>
<dbReference type="EMBL" id="JBEPMX010000003">
    <property type="protein sequence ID" value="MET3682897.1"/>
    <property type="molecule type" value="Genomic_DNA"/>
</dbReference>
<feature type="transmembrane region" description="Helical" evidence="1">
    <location>
        <begin position="40"/>
        <end position="66"/>
    </location>
</feature>
<dbReference type="Proteomes" id="UP001549167">
    <property type="component" value="Unassembled WGS sequence"/>
</dbReference>
<accession>A0ABV2KTJ6</accession>
<feature type="transmembrane region" description="Helical" evidence="1">
    <location>
        <begin position="6"/>
        <end position="28"/>
    </location>
</feature>
<keyword evidence="1" id="KW-0812">Transmembrane</keyword>
<proteinExistence type="predicted"/>
<keyword evidence="3" id="KW-1185">Reference proteome</keyword>
<sequence length="309" mass="36360">MYSELIQPFWILFVYLTHGLLALLLLILVNKRVDKEEKGVFTWILMISLFIPLIAEVFGLMAWYIAQKIGVNNMMDDYDEYITYKPLMLDRLKHEARISYDILPLSESLTDGEAIDQQETVMRLISSNITEKGRYLNLGLTNTNSEMVHYAAATINLLVDKHEKELALAKERYVAHDAETLDDLLSAYERFINSGLLEESSQRKLEQEYQELLKTEVIGGNEDPRILQKLGQMYLSWNDEVKGVEIMEKLIARFPEDPQGYLTLIRYYYEKKEWKRLREVLLSMRRKVPIEKIPKEQRYVLQQMWGDFS</sequence>
<dbReference type="Gene3D" id="1.25.40.10">
    <property type="entry name" value="Tetratricopeptide repeat domain"/>
    <property type="match status" value="1"/>
</dbReference>
<evidence type="ECO:0000313" key="3">
    <source>
        <dbReference type="Proteomes" id="UP001549167"/>
    </source>
</evidence>
<keyword evidence="1" id="KW-1133">Transmembrane helix</keyword>
<dbReference type="InterPro" id="IPR011990">
    <property type="entry name" value="TPR-like_helical_dom_sf"/>
</dbReference>
<organism evidence="2 3">
    <name type="scientific">Alkalibacillus flavidus</name>
    <dbReference type="NCBI Taxonomy" id="546021"/>
    <lineage>
        <taxon>Bacteria</taxon>
        <taxon>Bacillati</taxon>
        <taxon>Bacillota</taxon>
        <taxon>Bacilli</taxon>
        <taxon>Bacillales</taxon>
        <taxon>Bacillaceae</taxon>
        <taxon>Alkalibacillus</taxon>
    </lineage>
</organism>
<protein>
    <submittedName>
        <fullName evidence="2">Uncharacterized protein</fullName>
    </submittedName>
</protein>
<comment type="caution">
    <text evidence="2">The sequence shown here is derived from an EMBL/GenBank/DDBJ whole genome shotgun (WGS) entry which is preliminary data.</text>
</comment>
<name>A0ABV2KTJ6_9BACI</name>
<reference evidence="2 3" key="1">
    <citation type="submission" date="2024-06" db="EMBL/GenBank/DDBJ databases">
        <title>Genomic Encyclopedia of Type Strains, Phase IV (KMG-IV): sequencing the most valuable type-strain genomes for metagenomic binning, comparative biology and taxonomic classification.</title>
        <authorList>
            <person name="Goeker M."/>
        </authorList>
    </citation>
    <scope>NUCLEOTIDE SEQUENCE [LARGE SCALE GENOMIC DNA]</scope>
    <source>
        <strain evidence="2 3">DSM 23520</strain>
    </source>
</reference>
<dbReference type="RefSeq" id="WP_354219497.1">
    <property type="nucleotide sequence ID" value="NZ_JBEPMX010000003.1"/>
</dbReference>